<evidence type="ECO:0000256" key="5">
    <source>
        <dbReference type="ARBA" id="ARBA00023136"/>
    </source>
</evidence>
<accession>A0A177AXB7</accession>
<comment type="subcellular location">
    <subcellularLocation>
        <location evidence="1 6">Cell membrane</location>
        <topology evidence="1 6">Peripheral membrane protein</topology>
    </subcellularLocation>
    <subcellularLocation>
        <location evidence="6">Golgi apparatus membrane</location>
        <topology evidence="6">Peripheral membrane protein</topology>
    </subcellularLocation>
    <subcellularLocation>
        <location evidence="6">Membrane</location>
        <location evidence="6">Caveola</location>
        <topology evidence="6">Peripheral membrane protein</topology>
    </subcellularLocation>
</comment>
<evidence type="ECO:0000313" key="8">
    <source>
        <dbReference type="EMBL" id="OAF66677.1"/>
    </source>
</evidence>
<keyword evidence="9" id="KW-1185">Reference proteome</keyword>
<gene>
    <name evidence="8" type="ORF">A3Q56_05614</name>
</gene>
<evidence type="ECO:0000256" key="3">
    <source>
        <dbReference type="ARBA" id="ARBA00022475"/>
    </source>
</evidence>
<dbReference type="InterPro" id="IPR001612">
    <property type="entry name" value="Caveolin"/>
</dbReference>
<evidence type="ECO:0000313" key="9">
    <source>
        <dbReference type="Proteomes" id="UP000078046"/>
    </source>
</evidence>
<dbReference type="GO" id="GO:0000139">
    <property type="term" value="C:Golgi membrane"/>
    <property type="evidence" value="ECO:0007669"/>
    <property type="project" value="UniProtKB-SubCell"/>
</dbReference>
<dbReference type="GO" id="GO:0060090">
    <property type="term" value="F:molecular adaptor activity"/>
    <property type="evidence" value="ECO:0007669"/>
    <property type="project" value="TreeGrafter"/>
</dbReference>
<dbReference type="EMBL" id="LWCA01000860">
    <property type="protein sequence ID" value="OAF66677.1"/>
    <property type="molecule type" value="Genomic_DNA"/>
</dbReference>
<evidence type="ECO:0000256" key="4">
    <source>
        <dbReference type="ARBA" id="ARBA00023034"/>
    </source>
</evidence>
<evidence type="ECO:0000256" key="7">
    <source>
        <dbReference type="SAM" id="MobiDB-lite"/>
    </source>
</evidence>
<reference evidence="8 9" key="1">
    <citation type="submission" date="2016-04" db="EMBL/GenBank/DDBJ databases">
        <title>The genome of Intoshia linei affirms orthonectids as highly simplified spiralians.</title>
        <authorList>
            <person name="Mikhailov K.V."/>
            <person name="Slusarev G.S."/>
            <person name="Nikitin M.A."/>
            <person name="Logacheva M.D."/>
            <person name="Penin A."/>
            <person name="Aleoshin V."/>
            <person name="Panchin Y.V."/>
        </authorList>
    </citation>
    <scope>NUCLEOTIDE SEQUENCE [LARGE SCALE GENOMIC DNA]</scope>
    <source>
        <strain evidence="8">Intl2013</strain>
        <tissue evidence="8">Whole animal</tissue>
    </source>
</reference>
<dbReference type="GO" id="GO:0005901">
    <property type="term" value="C:caveola"/>
    <property type="evidence" value="ECO:0007669"/>
    <property type="project" value="UniProtKB-SubCell"/>
</dbReference>
<dbReference type="OrthoDB" id="5917823at2759"/>
<evidence type="ECO:0000256" key="1">
    <source>
        <dbReference type="ARBA" id="ARBA00004202"/>
    </source>
</evidence>
<dbReference type="AlphaFoldDB" id="A0A177AXB7"/>
<dbReference type="GO" id="GO:0070836">
    <property type="term" value="P:caveola assembly"/>
    <property type="evidence" value="ECO:0007669"/>
    <property type="project" value="InterPro"/>
</dbReference>
<evidence type="ECO:0000256" key="2">
    <source>
        <dbReference type="ARBA" id="ARBA00010988"/>
    </source>
</evidence>
<dbReference type="Proteomes" id="UP000078046">
    <property type="component" value="Unassembled WGS sequence"/>
</dbReference>
<comment type="caution">
    <text evidence="8">The sequence shown here is derived from an EMBL/GenBank/DDBJ whole genome shotgun (WGS) entry which is preliminary data.</text>
</comment>
<keyword evidence="5 6" id="KW-0472">Membrane</keyword>
<dbReference type="PANTHER" id="PTHR10844:SF19">
    <property type="entry name" value="CAVEOLIN-2"/>
    <property type="match status" value="1"/>
</dbReference>
<comment type="similarity">
    <text evidence="2 6">Belongs to the caveolin family.</text>
</comment>
<dbReference type="PANTHER" id="PTHR10844">
    <property type="entry name" value="CAVEOLIN"/>
    <property type="match status" value="1"/>
</dbReference>
<feature type="region of interest" description="Disordered" evidence="7">
    <location>
        <begin position="146"/>
        <end position="174"/>
    </location>
</feature>
<evidence type="ECO:0000256" key="6">
    <source>
        <dbReference type="RuleBase" id="RU000680"/>
    </source>
</evidence>
<organism evidence="8 9">
    <name type="scientific">Intoshia linei</name>
    <dbReference type="NCBI Taxonomy" id="1819745"/>
    <lineage>
        <taxon>Eukaryota</taxon>
        <taxon>Metazoa</taxon>
        <taxon>Spiralia</taxon>
        <taxon>Lophotrochozoa</taxon>
        <taxon>Mesozoa</taxon>
        <taxon>Orthonectida</taxon>
        <taxon>Rhopaluridae</taxon>
        <taxon>Intoshia</taxon>
    </lineage>
</organism>
<dbReference type="Pfam" id="PF01146">
    <property type="entry name" value="Caveolin"/>
    <property type="match status" value="1"/>
</dbReference>
<name>A0A177AXB7_9BILA</name>
<protein>
    <recommendedName>
        <fullName evidence="6">Caveolin</fullName>
    </recommendedName>
</protein>
<comment type="function">
    <text evidence="6">May act as a scaffolding protein within caveolar membranes. Interacts directly with G-protein alpha subunits and can functionally regulate their activity.</text>
</comment>
<keyword evidence="4 6" id="KW-0333">Golgi apparatus</keyword>
<sequence length="174" mass="19962">MSISVEDIDLINRDPHNINDHVMIVYEDVFAEPEGIKSPEWIWKASYVCFRCGKNSSYKVLSFFCSCILGLVWGCQLGCLTFCNIWHITPCIRLFAINCGCLQKFWGTWINCCLSPICESCGLCFSKINVDNMYRRYSTDIYQNLSTTKAPTPTPPMKNKIEPYRPPTNTDESQ</sequence>
<keyword evidence="3 6" id="KW-1003">Cell membrane</keyword>
<proteinExistence type="inferred from homology"/>